<accession>A0AA39NKV7</accession>
<reference evidence="1" key="1">
    <citation type="submission" date="2023-06" db="EMBL/GenBank/DDBJ databases">
        <authorList>
            <consortium name="Lawrence Berkeley National Laboratory"/>
            <person name="Ahrendt S."/>
            <person name="Sahu N."/>
            <person name="Indic B."/>
            <person name="Wong-Bajracharya J."/>
            <person name="Merenyi Z."/>
            <person name="Ke H.-M."/>
            <person name="Monk M."/>
            <person name="Kocsube S."/>
            <person name="Drula E."/>
            <person name="Lipzen A."/>
            <person name="Balint B."/>
            <person name="Henrissat B."/>
            <person name="Andreopoulos B."/>
            <person name="Martin F.M."/>
            <person name="Harder C.B."/>
            <person name="Rigling D."/>
            <person name="Ford K.L."/>
            <person name="Foster G.D."/>
            <person name="Pangilinan J."/>
            <person name="Papanicolaou A."/>
            <person name="Barry K."/>
            <person name="LaButti K."/>
            <person name="Viragh M."/>
            <person name="Koriabine M."/>
            <person name="Yan M."/>
            <person name="Riley R."/>
            <person name="Champramary S."/>
            <person name="Plett K.L."/>
            <person name="Tsai I.J."/>
            <person name="Slot J."/>
            <person name="Sipos G."/>
            <person name="Plett J."/>
            <person name="Nagy L.G."/>
            <person name="Grigoriev I.V."/>
        </authorList>
    </citation>
    <scope>NUCLEOTIDE SEQUENCE</scope>
    <source>
        <strain evidence="1">ICMP 16352</strain>
    </source>
</reference>
<dbReference type="AlphaFoldDB" id="A0AA39NKV7"/>
<sequence>METLPPEIETMILVHLNGPKLVRYSTCSHLAFARVSDTISRHYCTRKLLDGFFSTDESYNAFRETQRRHSILVSGSQVAGFFIRDGTTFKDSDLDVYVNIKRDIHLSGVLTQAGYFMHADLSWEHVIEPEDNELLAAMDDDEMILRTKYVLSAIASVKEYRNDEGKVVQVIASHGPPMDIILGFHSTCVMNVISYHYAYCLYPSATISDRVSIAHVGTDTNSACARGKWASRGWQMLRENTSSPRLDLHSVNCYVGDRYSWRIPCEGTLTVADVLQNNSTRPTDPVKAHSWQLVYSCHFDDGFYAIYAWFLPPSFHEYICISNKIMRRIKANMLTW</sequence>
<dbReference type="EMBL" id="JAUEPR010000079">
    <property type="protein sequence ID" value="KAK0467389.1"/>
    <property type="molecule type" value="Genomic_DNA"/>
</dbReference>
<organism evidence="1 2">
    <name type="scientific">Armillaria novae-zelandiae</name>
    <dbReference type="NCBI Taxonomy" id="153914"/>
    <lineage>
        <taxon>Eukaryota</taxon>
        <taxon>Fungi</taxon>
        <taxon>Dikarya</taxon>
        <taxon>Basidiomycota</taxon>
        <taxon>Agaricomycotina</taxon>
        <taxon>Agaricomycetes</taxon>
        <taxon>Agaricomycetidae</taxon>
        <taxon>Agaricales</taxon>
        <taxon>Marasmiineae</taxon>
        <taxon>Physalacriaceae</taxon>
        <taxon>Armillaria</taxon>
    </lineage>
</organism>
<protein>
    <submittedName>
        <fullName evidence="1">Uncharacterized protein</fullName>
    </submittedName>
</protein>
<evidence type="ECO:0000313" key="2">
    <source>
        <dbReference type="Proteomes" id="UP001175227"/>
    </source>
</evidence>
<gene>
    <name evidence="1" type="ORF">IW261DRAFT_1064947</name>
</gene>
<proteinExistence type="predicted"/>
<dbReference type="Proteomes" id="UP001175227">
    <property type="component" value="Unassembled WGS sequence"/>
</dbReference>
<name>A0AA39NKV7_9AGAR</name>
<comment type="caution">
    <text evidence="1">The sequence shown here is derived from an EMBL/GenBank/DDBJ whole genome shotgun (WGS) entry which is preliminary data.</text>
</comment>
<keyword evidence="2" id="KW-1185">Reference proteome</keyword>
<evidence type="ECO:0000313" key="1">
    <source>
        <dbReference type="EMBL" id="KAK0467389.1"/>
    </source>
</evidence>